<reference evidence="3" key="1">
    <citation type="submission" date="2022-10" db="EMBL/GenBank/DDBJ databases">
        <authorList>
            <person name="Byrne P K."/>
        </authorList>
    </citation>
    <scope>NUCLEOTIDE SEQUENCE</scope>
    <source>
        <strain evidence="3">CBS7001</strain>
    </source>
</reference>
<feature type="compositionally biased region" description="Basic and acidic residues" evidence="1">
    <location>
        <begin position="9"/>
        <end position="19"/>
    </location>
</feature>
<evidence type="ECO:0000259" key="2">
    <source>
        <dbReference type="PROSITE" id="PS50174"/>
    </source>
</evidence>
<proteinExistence type="predicted"/>
<dbReference type="PROSITE" id="PS50174">
    <property type="entry name" value="G_PATCH"/>
    <property type="match status" value="1"/>
</dbReference>
<feature type="domain" description="G-patch" evidence="2">
    <location>
        <begin position="42"/>
        <end position="88"/>
    </location>
</feature>
<dbReference type="PANTHER" id="PTHR21032">
    <property type="entry name" value="G PATCH DOMAIN-CONTAINING PROTEIN 11"/>
    <property type="match status" value="1"/>
</dbReference>
<dbReference type="GO" id="GO:0000776">
    <property type="term" value="C:kinetochore"/>
    <property type="evidence" value="ECO:0007669"/>
    <property type="project" value="TreeGrafter"/>
</dbReference>
<dbReference type="EMBL" id="OX365923">
    <property type="protein sequence ID" value="CAI4046946.1"/>
    <property type="molecule type" value="Genomic_DNA"/>
</dbReference>
<dbReference type="Pfam" id="PF13821">
    <property type="entry name" value="DUF4187"/>
    <property type="match status" value="1"/>
</dbReference>
<gene>
    <name evidence="3" type="primary">SUVC12G3110</name>
    <name evidence="3" type="ORF">SUVC_12G3110</name>
</gene>
<evidence type="ECO:0000313" key="4">
    <source>
        <dbReference type="Proteomes" id="UP001162090"/>
    </source>
</evidence>
<evidence type="ECO:0000256" key="1">
    <source>
        <dbReference type="SAM" id="MobiDB-lite"/>
    </source>
</evidence>
<dbReference type="SMART" id="SM01173">
    <property type="entry name" value="DUF4187"/>
    <property type="match status" value="1"/>
</dbReference>
<evidence type="ECO:0000313" key="3">
    <source>
        <dbReference type="EMBL" id="CAI4046946.1"/>
    </source>
</evidence>
<protein>
    <recommendedName>
        <fullName evidence="2">G-patch domain-containing protein</fullName>
    </recommendedName>
</protein>
<dbReference type="InterPro" id="IPR039249">
    <property type="entry name" value="GPATCH11"/>
</dbReference>
<organism evidence="3 4">
    <name type="scientific">Saccharomyces uvarum</name>
    <name type="common">Yeast</name>
    <name type="synonym">Saccharomyces bayanus var. uvarum</name>
    <dbReference type="NCBI Taxonomy" id="230603"/>
    <lineage>
        <taxon>Eukaryota</taxon>
        <taxon>Fungi</taxon>
        <taxon>Dikarya</taxon>
        <taxon>Ascomycota</taxon>
        <taxon>Saccharomycotina</taxon>
        <taxon>Saccharomycetes</taxon>
        <taxon>Saccharomycetales</taxon>
        <taxon>Saccharomycetaceae</taxon>
        <taxon>Saccharomyces</taxon>
    </lineage>
</organism>
<dbReference type="GO" id="GO:0003676">
    <property type="term" value="F:nucleic acid binding"/>
    <property type="evidence" value="ECO:0007669"/>
    <property type="project" value="InterPro"/>
</dbReference>
<dbReference type="InterPro" id="IPR025239">
    <property type="entry name" value="DUF4187"/>
</dbReference>
<dbReference type="SMART" id="SM00443">
    <property type="entry name" value="G_patch"/>
    <property type="match status" value="1"/>
</dbReference>
<dbReference type="AlphaFoldDB" id="A0AA35NIY8"/>
<dbReference type="Pfam" id="PF01585">
    <property type="entry name" value="G-patch"/>
    <property type="match status" value="1"/>
</dbReference>
<sequence length="273" mass="31470">MGENRRKRNREDSADEKNIPRRKRSKTDSTDDETANTALRSAVPKGYKMMEKMGYKEGETLGKNANALKEPIKVKMRSKKQGIRTSKPITRTANDIQATEQEFRERESEKKKNKRLERVWYRMQKTAFEMTGDSELYNPGEDPRDFNVLWRSYVILLNDKLRENSSSDSGNTGAKDEVKLVSEDELASSSADKTKAIKDAPAVIEYDTTVVDDDIIEDGELAALRELSIEKRITKLNILLRSEKYYCFFCGVRYKDEADLYEHCPGTNEEDHE</sequence>
<dbReference type="PANTHER" id="PTHR21032:SF0">
    <property type="entry name" value="G PATCH DOMAIN-CONTAINING PROTEIN 11"/>
    <property type="match status" value="1"/>
</dbReference>
<accession>A0AA35NIY8</accession>
<name>A0AA35NIY8_SACUV</name>
<dbReference type="InterPro" id="IPR000467">
    <property type="entry name" value="G_patch_dom"/>
</dbReference>
<feature type="region of interest" description="Disordered" evidence="1">
    <location>
        <begin position="1"/>
        <end position="46"/>
    </location>
</feature>
<dbReference type="Proteomes" id="UP001162090">
    <property type="component" value="Chromosome 12"/>
</dbReference>